<protein>
    <recommendedName>
        <fullName evidence="4">Cystatin domain-containing protein</fullName>
    </recommendedName>
</protein>
<name>A0A2Z6N1C7_TRISU</name>
<dbReference type="InterPro" id="IPR018073">
    <property type="entry name" value="Prot_inh_cystat_CS"/>
</dbReference>
<keyword evidence="1" id="KW-0646">Protease inhibitor</keyword>
<evidence type="ECO:0000256" key="2">
    <source>
        <dbReference type="ARBA" id="ARBA00022704"/>
    </source>
</evidence>
<keyword evidence="2" id="KW-0789">Thiol protease inhibitor</keyword>
<feature type="signal peptide" evidence="3">
    <location>
        <begin position="1"/>
        <end position="23"/>
    </location>
</feature>
<dbReference type="AlphaFoldDB" id="A0A2Z6N1C7"/>
<dbReference type="EMBL" id="DF973409">
    <property type="protein sequence ID" value="GAU29860.1"/>
    <property type="molecule type" value="Genomic_DNA"/>
</dbReference>
<organism evidence="5 6">
    <name type="scientific">Trifolium subterraneum</name>
    <name type="common">Subterranean clover</name>
    <dbReference type="NCBI Taxonomy" id="3900"/>
    <lineage>
        <taxon>Eukaryota</taxon>
        <taxon>Viridiplantae</taxon>
        <taxon>Streptophyta</taxon>
        <taxon>Embryophyta</taxon>
        <taxon>Tracheophyta</taxon>
        <taxon>Spermatophyta</taxon>
        <taxon>Magnoliopsida</taxon>
        <taxon>eudicotyledons</taxon>
        <taxon>Gunneridae</taxon>
        <taxon>Pentapetalae</taxon>
        <taxon>rosids</taxon>
        <taxon>fabids</taxon>
        <taxon>Fabales</taxon>
        <taxon>Fabaceae</taxon>
        <taxon>Papilionoideae</taxon>
        <taxon>50 kb inversion clade</taxon>
        <taxon>NPAAA clade</taxon>
        <taxon>Hologalegina</taxon>
        <taxon>IRL clade</taxon>
        <taxon>Trifolieae</taxon>
        <taxon>Trifolium</taxon>
    </lineage>
</organism>
<dbReference type="Gene3D" id="3.10.450.10">
    <property type="match status" value="1"/>
</dbReference>
<evidence type="ECO:0000256" key="1">
    <source>
        <dbReference type="ARBA" id="ARBA00022690"/>
    </source>
</evidence>
<dbReference type="PROSITE" id="PS00287">
    <property type="entry name" value="CYSTATIN"/>
    <property type="match status" value="1"/>
</dbReference>
<dbReference type="InterPro" id="IPR000010">
    <property type="entry name" value="Cystatin_dom"/>
</dbReference>
<keyword evidence="3" id="KW-0732">Signal</keyword>
<dbReference type="OrthoDB" id="2016588at2759"/>
<dbReference type="Pfam" id="PF16845">
    <property type="entry name" value="SQAPI"/>
    <property type="match status" value="1"/>
</dbReference>
<dbReference type="SUPFAM" id="SSF54403">
    <property type="entry name" value="Cystatin/monellin"/>
    <property type="match status" value="1"/>
</dbReference>
<sequence>MKLHNNVAIVVLLILSVSVISEAVKNHVLVGGWTPIRDTKDPHVAEIAEFAVTEYGKQSGAKLILVKVIKGETQVVSGTNYRLVLSAKDKSVAKNYEALVWEKPWLHFRNLTSFKPL</sequence>
<feature type="domain" description="Cystatin" evidence="4">
    <location>
        <begin position="28"/>
        <end position="117"/>
    </location>
</feature>
<accession>A0A2Z6N1C7</accession>
<dbReference type="SMART" id="SM00043">
    <property type="entry name" value="CY"/>
    <property type="match status" value="1"/>
</dbReference>
<dbReference type="PANTHER" id="PTHR47364:SF2">
    <property type="entry name" value="CYSTEINE PROTEINASE INHIBITOR 5"/>
    <property type="match status" value="1"/>
</dbReference>
<feature type="chain" id="PRO_5018544547" description="Cystatin domain-containing protein" evidence="3">
    <location>
        <begin position="24"/>
        <end position="117"/>
    </location>
</feature>
<gene>
    <name evidence="5" type="ORF">TSUD_379500</name>
</gene>
<dbReference type="CDD" id="cd00042">
    <property type="entry name" value="CY"/>
    <property type="match status" value="1"/>
</dbReference>
<evidence type="ECO:0000259" key="4">
    <source>
        <dbReference type="SMART" id="SM00043"/>
    </source>
</evidence>
<dbReference type="PANTHER" id="PTHR47364">
    <property type="entry name" value="CYSTEINE PROTEINASE INHIBITOR 5"/>
    <property type="match status" value="1"/>
</dbReference>
<evidence type="ECO:0000313" key="5">
    <source>
        <dbReference type="EMBL" id="GAU29860.1"/>
    </source>
</evidence>
<dbReference type="Proteomes" id="UP000242715">
    <property type="component" value="Unassembled WGS sequence"/>
</dbReference>
<evidence type="ECO:0000256" key="3">
    <source>
        <dbReference type="SAM" id="SignalP"/>
    </source>
</evidence>
<evidence type="ECO:0000313" key="6">
    <source>
        <dbReference type="Proteomes" id="UP000242715"/>
    </source>
</evidence>
<proteinExistence type="predicted"/>
<reference evidence="6" key="1">
    <citation type="journal article" date="2017" name="Front. Plant Sci.">
        <title>Climate Clever Clovers: New Paradigm to Reduce the Environmental Footprint of Ruminants by Breeding Low Methanogenic Forages Utilizing Haplotype Variation.</title>
        <authorList>
            <person name="Kaur P."/>
            <person name="Appels R."/>
            <person name="Bayer P.E."/>
            <person name="Keeble-Gagnere G."/>
            <person name="Wang J."/>
            <person name="Hirakawa H."/>
            <person name="Shirasawa K."/>
            <person name="Vercoe P."/>
            <person name="Stefanova K."/>
            <person name="Durmic Z."/>
            <person name="Nichols P."/>
            <person name="Revell C."/>
            <person name="Isobe S.N."/>
            <person name="Edwards D."/>
            <person name="Erskine W."/>
        </authorList>
    </citation>
    <scope>NUCLEOTIDE SEQUENCE [LARGE SCALE GENOMIC DNA]</scope>
    <source>
        <strain evidence="6">cv. Daliak</strain>
    </source>
</reference>
<keyword evidence="6" id="KW-1185">Reference proteome</keyword>
<dbReference type="InterPro" id="IPR046350">
    <property type="entry name" value="Cystatin_sf"/>
</dbReference>
<dbReference type="GO" id="GO:0004869">
    <property type="term" value="F:cysteine-type endopeptidase inhibitor activity"/>
    <property type="evidence" value="ECO:0007669"/>
    <property type="project" value="UniProtKB-KW"/>
</dbReference>